<dbReference type="SUPFAM" id="SSF103473">
    <property type="entry name" value="MFS general substrate transporter"/>
    <property type="match status" value="1"/>
</dbReference>
<evidence type="ECO:0000256" key="2">
    <source>
        <dbReference type="ARBA" id="ARBA00022475"/>
    </source>
</evidence>
<dbReference type="Proteomes" id="UP001183226">
    <property type="component" value="Unassembled WGS sequence"/>
</dbReference>
<keyword evidence="2" id="KW-1003">Cell membrane</keyword>
<feature type="transmembrane region" description="Helical" evidence="6">
    <location>
        <begin position="47"/>
        <end position="70"/>
    </location>
</feature>
<name>A0ABU2L0E3_9ACTN</name>
<protein>
    <submittedName>
        <fullName evidence="7">MFS transporter</fullName>
    </submittedName>
</protein>
<feature type="transmembrane region" description="Helical" evidence="6">
    <location>
        <begin position="298"/>
        <end position="316"/>
    </location>
</feature>
<feature type="transmembrane region" description="Helical" evidence="6">
    <location>
        <begin position="363"/>
        <end position="382"/>
    </location>
</feature>
<feature type="transmembrane region" description="Helical" evidence="6">
    <location>
        <begin position="77"/>
        <end position="95"/>
    </location>
</feature>
<dbReference type="Gene3D" id="1.20.1250.20">
    <property type="entry name" value="MFS general substrate transporter like domains"/>
    <property type="match status" value="1"/>
</dbReference>
<proteinExistence type="predicted"/>
<gene>
    <name evidence="7" type="ORF">RM446_22975</name>
</gene>
<feature type="transmembrane region" description="Helical" evidence="6">
    <location>
        <begin position="275"/>
        <end position="292"/>
    </location>
</feature>
<evidence type="ECO:0000256" key="3">
    <source>
        <dbReference type="ARBA" id="ARBA00022692"/>
    </source>
</evidence>
<comment type="subcellular location">
    <subcellularLocation>
        <location evidence="1">Cell membrane</location>
        <topology evidence="1">Multi-pass membrane protein</topology>
    </subcellularLocation>
</comment>
<feature type="transmembrane region" description="Helical" evidence="6">
    <location>
        <begin position="140"/>
        <end position="162"/>
    </location>
</feature>
<evidence type="ECO:0000313" key="8">
    <source>
        <dbReference type="Proteomes" id="UP001183226"/>
    </source>
</evidence>
<reference evidence="8" key="1">
    <citation type="submission" date="2023-07" db="EMBL/GenBank/DDBJ databases">
        <title>30 novel species of actinomycetes from the DSMZ collection.</title>
        <authorList>
            <person name="Nouioui I."/>
        </authorList>
    </citation>
    <scope>NUCLEOTIDE SEQUENCE [LARGE SCALE GENOMIC DNA]</scope>
    <source>
        <strain evidence="8">DSM 45055</strain>
    </source>
</reference>
<keyword evidence="3 6" id="KW-0812">Transmembrane</keyword>
<dbReference type="RefSeq" id="WP_311547509.1">
    <property type="nucleotide sequence ID" value="NZ_JAVREK010000033.1"/>
</dbReference>
<sequence>MPTYRRLFALAEFRALLLVHALHTAGQTVSALGLGVLVFQSTEAPLAASLALTGPSLAQAAGAVLLLSAADRLPPRAALSGLGLLLAAASAVPAAPGAPLAAILLLLVAAGMAGAVGGGIRYGLLTELIPAEGFVLGRSVLAMSSGLVQTGGFALAGVLAAAGTGRMALGAGAALYAASSVAARVGLVRRAPRSTGRPSAATTLRLNARLWASAPRRRVLLALWLPGGAIVGAESLFVAYDPGHAGLLFACGAAGMLAADAAAGRLLPADLRPRLIVPLLLLLAGPYLVFALHPPVAVAAVAVSVGAFGYASGLLLQERLLALTPPALAGHALGLHAAGLLAFQGAGGLAAGALAQVSAPETGIAGAAATALVAVLLLGKGLSAGPASGDGRGGEAPQGL</sequence>
<keyword evidence="4 6" id="KW-1133">Transmembrane helix</keyword>
<feature type="transmembrane region" description="Helical" evidence="6">
    <location>
        <begin position="246"/>
        <end position="263"/>
    </location>
</feature>
<comment type="caution">
    <text evidence="7">The sequence shown here is derived from an EMBL/GenBank/DDBJ whole genome shotgun (WGS) entry which is preliminary data.</text>
</comment>
<organism evidence="7 8">
    <name type="scientific">Streptomonospora wellingtoniae</name>
    <dbReference type="NCBI Taxonomy" id="3075544"/>
    <lineage>
        <taxon>Bacteria</taxon>
        <taxon>Bacillati</taxon>
        <taxon>Actinomycetota</taxon>
        <taxon>Actinomycetes</taxon>
        <taxon>Streptosporangiales</taxon>
        <taxon>Nocardiopsidaceae</taxon>
        <taxon>Streptomonospora</taxon>
    </lineage>
</organism>
<dbReference type="EMBL" id="JAVREK010000033">
    <property type="protein sequence ID" value="MDT0304995.1"/>
    <property type="molecule type" value="Genomic_DNA"/>
</dbReference>
<evidence type="ECO:0000256" key="6">
    <source>
        <dbReference type="SAM" id="Phobius"/>
    </source>
</evidence>
<dbReference type="PANTHER" id="PTHR23513:SF11">
    <property type="entry name" value="STAPHYLOFERRIN A TRANSPORTER"/>
    <property type="match status" value="1"/>
</dbReference>
<dbReference type="InterPro" id="IPR036259">
    <property type="entry name" value="MFS_trans_sf"/>
</dbReference>
<keyword evidence="5 6" id="KW-0472">Membrane</keyword>
<feature type="transmembrane region" description="Helical" evidence="6">
    <location>
        <begin position="328"/>
        <end position="351"/>
    </location>
</feature>
<feature type="transmembrane region" description="Helical" evidence="6">
    <location>
        <begin position="219"/>
        <end position="240"/>
    </location>
</feature>
<dbReference type="PANTHER" id="PTHR23513">
    <property type="entry name" value="INTEGRAL MEMBRANE EFFLUX PROTEIN-RELATED"/>
    <property type="match status" value="1"/>
</dbReference>
<evidence type="ECO:0000256" key="1">
    <source>
        <dbReference type="ARBA" id="ARBA00004651"/>
    </source>
</evidence>
<feature type="transmembrane region" description="Helical" evidence="6">
    <location>
        <begin position="101"/>
        <end position="120"/>
    </location>
</feature>
<feature type="transmembrane region" description="Helical" evidence="6">
    <location>
        <begin position="168"/>
        <end position="187"/>
    </location>
</feature>
<evidence type="ECO:0000313" key="7">
    <source>
        <dbReference type="EMBL" id="MDT0304995.1"/>
    </source>
</evidence>
<evidence type="ECO:0000256" key="4">
    <source>
        <dbReference type="ARBA" id="ARBA00022989"/>
    </source>
</evidence>
<accession>A0ABU2L0E3</accession>
<keyword evidence="8" id="KW-1185">Reference proteome</keyword>
<evidence type="ECO:0000256" key="5">
    <source>
        <dbReference type="ARBA" id="ARBA00023136"/>
    </source>
</evidence>